<comment type="similarity">
    <text evidence="9">Belongs to the TrpF family.</text>
</comment>
<name>A0A1H8F8P3_9BACL</name>
<evidence type="ECO:0000313" key="11">
    <source>
        <dbReference type="EMBL" id="SEN28193.1"/>
    </source>
</evidence>
<evidence type="ECO:0000256" key="8">
    <source>
        <dbReference type="ARBA" id="ARBA00023235"/>
    </source>
</evidence>
<evidence type="ECO:0000256" key="7">
    <source>
        <dbReference type="ARBA" id="ARBA00023141"/>
    </source>
</evidence>
<dbReference type="RefSeq" id="WP_089968476.1">
    <property type="nucleotide sequence ID" value="NZ_FOCQ01000008.1"/>
</dbReference>
<evidence type="ECO:0000256" key="2">
    <source>
        <dbReference type="ARBA" id="ARBA00004664"/>
    </source>
</evidence>
<dbReference type="PANTHER" id="PTHR42894:SF1">
    <property type="entry name" value="N-(5'-PHOSPHORIBOSYL)ANTHRANILATE ISOMERASE"/>
    <property type="match status" value="1"/>
</dbReference>
<dbReference type="AlphaFoldDB" id="A0A1H8F8P3"/>
<evidence type="ECO:0000259" key="10">
    <source>
        <dbReference type="Pfam" id="PF00697"/>
    </source>
</evidence>
<dbReference type="PANTHER" id="PTHR42894">
    <property type="entry name" value="N-(5'-PHOSPHORIBOSYL)ANTHRANILATE ISOMERASE"/>
    <property type="match status" value="1"/>
</dbReference>
<reference evidence="11 12" key="1">
    <citation type="submission" date="2016-10" db="EMBL/GenBank/DDBJ databases">
        <authorList>
            <person name="de Groot N.N."/>
        </authorList>
    </citation>
    <scope>NUCLEOTIDE SEQUENCE [LARGE SCALE GENOMIC DNA]</scope>
    <source>
        <strain evidence="11 12">DSM 46701</strain>
    </source>
</reference>
<gene>
    <name evidence="9" type="primary">trpF</name>
    <name evidence="11" type="ORF">SAMN05444955_10874</name>
</gene>
<dbReference type="GO" id="GO:0004640">
    <property type="term" value="F:phosphoribosylanthranilate isomerase activity"/>
    <property type="evidence" value="ECO:0007669"/>
    <property type="project" value="UniProtKB-UniRule"/>
</dbReference>
<dbReference type="InterPro" id="IPR011060">
    <property type="entry name" value="RibuloseP-bd_barrel"/>
</dbReference>
<comment type="pathway">
    <text evidence="2 9">Amino-acid biosynthesis; L-tryptophan biosynthesis; L-tryptophan from chorismate: step 3/5.</text>
</comment>
<keyword evidence="7 9" id="KW-0057">Aromatic amino acid biosynthesis</keyword>
<evidence type="ECO:0000256" key="6">
    <source>
        <dbReference type="ARBA" id="ARBA00022822"/>
    </source>
</evidence>
<dbReference type="STRING" id="1173111.SAMN05444955_10874"/>
<dbReference type="Gene3D" id="3.20.20.70">
    <property type="entry name" value="Aldolase class I"/>
    <property type="match status" value="1"/>
</dbReference>
<dbReference type="InterPro" id="IPR001240">
    <property type="entry name" value="PRAI_dom"/>
</dbReference>
<evidence type="ECO:0000256" key="5">
    <source>
        <dbReference type="ARBA" id="ARBA00022605"/>
    </source>
</evidence>
<accession>A0A1H8F8P3</accession>
<dbReference type="CDD" id="cd00405">
    <property type="entry name" value="PRAI"/>
    <property type="match status" value="1"/>
</dbReference>
<keyword evidence="12" id="KW-1185">Reference proteome</keyword>
<protein>
    <recommendedName>
        <fullName evidence="4 9">N-(5'-phosphoribosyl)anthranilate isomerase</fullName>
        <shortName evidence="9">PRAI</shortName>
        <ecNumber evidence="3 9">5.3.1.24</ecNumber>
    </recommendedName>
</protein>
<evidence type="ECO:0000256" key="4">
    <source>
        <dbReference type="ARBA" id="ARBA00022272"/>
    </source>
</evidence>
<organism evidence="11 12">
    <name type="scientific">Lihuaxuella thermophila</name>
    <dbReference type="NCBI Taxonomy" id="1173111"/>
    <lineage>
        <taxon>Bacteria</taxon>
        <taxon>Bacillati</taxon>
        <taxon>Bacillota</taxon>
        <taxon>Bacilli</taxon>
        <taxon>Bacillales</taxon>
        <taxon>Thermoactinomycetaceae</taxon>
        <taxon>Lihuaxuella</taxon>
    </lineage>
</organism>
<dbReference type="InterPro" id="IPR013785">
    <property type="entry name" value="Aldolase_TIM"/>
</dbReference>
<keyword evidence="8 9" id="KW-0413">Isomerase</keyword>
<dbReference type="GO" id="GO:0000162">
    <property type="term" value="P:L-tryptophan biosynthetic process"/>
    <property type="evidence" value="ECO:0007669"/>
    <property type="project" value="UniProtKB-UniRule"/>
</dbReference>
<evidence type="ECO:0000313" key="12">
    <source>
        <dbReference type="Proteomes" id="UP000199695"/>
    </source>
</evidence>
<dbReference type="UniPathway" id="UPA00035">
    <property type="reaction ID" value="UER00042"/>
</dbReference>
<keyword evidence="6 9" id="KW-0822">Tryptophan biosynthesis</keyword>
<keyword evidence="5 9" id="KW-0028">Amino-acid biosynthesis</keyword>
<dbReference type="HAMAP" id="MF_00135">
    <property type="entry name" value="PRAI"/>
    <property type="match status" value="1"/>
</dbReference>
<proteinExistence type="inferred from homology"/>
<dbReference type="Pfam" id="PF00697">
    <property type="entry name" value="PRAI"/>
    <property type="match status" value="1"/>
</dbReference>
<dbReference type="Proteomes" id="UP000199695">
    <property type="component" value="Unassembled WGS sequence"/>
</dbReference>
<dbReference type="EMBL" id="FOCQ01000008">
    <property type="protein sequence ID" value="SEN28193.1"/>
    <property type="molecule type" value="Genomic_DNA"/>
</dbReference>
<evidence type="ECO:0000256" key="3">
    <source>
        <dbReference type="ARBA" id="ARBA00012572"/>
    </source>
</evidence>
<dbReference type="EC" id="5.3.1.24" evidence="3 9"/>
<evidence type="ECO:0000256" key="1">
    <source>
        <dbReference type="ARBA" id="ARBA00001164"/>
    </source>
</evidence>
<dbReference type="InterPro" id="IPR044643">
    <property type="entry name" value="TrpF_fam"/>
</dbReference>
<feature type="domain" description="N-(5'phosphoribosyl) anthranilate isomerase (PRAI)" evidence="10">
    <location>
        <begin position="7"/>
        <end position="211"/>
    </location>
</feature>
<sequence length="223" mass="24784">MKRTNIKLCGFRTPEDVEKVEGIPVDAIGFILVPGRKRSVRPEQIAVLVDRVPPGVLTVGVLINPSLEEIDKWLSLAPLQAIQLHGEETASFCRSIKERFSVRVIKTFHVDEQMESPCSIKEYSPWVDVALLDSGAGQIRGGTGTTFDWEQISLFRKECRSVQIPLWVAGGLNEQNVEALIRAYAPDGVDVSSGIESDGEKDRQKMKRFVERVVRSGQTAHSV</sequence>
<dbReference type="OrthoDB" id="9786954at2"/>
<evidence type="ECO:0000256" key="9">
    <source>
        <dbReference type="HAMAP-Rule" id="MF_00135"/>
    </source>
</evidence>
<comment type="catalytic activity">
    <reaction evidence="1 9">
        <text>N-(5-phospho-beta-D-ribosyl)anthranilate = 1-(2-carboxyphenylamino)-1-deoxy-D-ribulose 5-phosphate</text>
        <dbReference type="Rhea" id="RHEA:21540"/>
        <dbReference type="ChEBI" id="CHEBI:18277"/>
        <dbReference type="ChEBI" id="CHEBI:58613"/>
        <dbReference type="EC" id="5.3.1.24"/>
    </reaction>
</comment>
<dbReference type="SUPFAM" id="SSF51366">
    <property type="entry name" value="Ribulose-phoshate binding barrel"/>
    <property type="match status" value="1"/>
</dbReference>